<dbReference type="Proteomes" id="UP000623172">
    <property type="component" value="Unassembled WGS sequence"/>
</dbReference>
<dbReference type="Pfam" id="PF00702">
    <property type="entry name" value="Hydrolase"/>
    <property type="match status" value="1"/>
</dbReference>
<dbReference type="InterPro" id="IPR011951">
    <property type="entry name" value="HAD-SF_hydro_IA_YjjG/PynA"/>
</dbReference>
<protein>
    <submittedName>
        <fullName evidence="1">Noncanonical pyrimidine nucleotidase, YjjG family</fullName>
    </submittedName>
</protein>
<name>A0A926D3P5_9FIRM</name>
<organism evidence="1 2">
    <name type="scientific">Gehongia tenuis</name>
    <dbReference type="NCBI Taxonomy" id="2763655"/>
    <lineage>
        <taxon>Bacteria</taxon>
        <taxon>Bacillati</taxon>
        <taxon>Bacillota</taxon>
        <taxon>Clostridia</taxon>
        <taxon>Christensenellales</taxon>
        <taxon>Christensenellaceae</taxon>
        <taxon>Gehongia</taxon>
    </lineage>
</organism>
<dbReference type="SFLD" id="SFLDS00003">
    <property type="entry name" value="Haloacid_Dehalogenase"/>
    <property type="match status" value="1"/>
</dbReference>
<dbReference type="Gene3D" id="1.10.150.240">
    <property type="entry name" value="Putative phosphatase, domain 2"/>
    <property type="match status" value="1"/>
</dbReference>
<dbReference type="PANTHER" id="PTHR47478:SF1">
    <property type="entry name" value="PYRIMIDINE 5'-NUCLEOTIDASE YJJG"/>
    <property type="match status" value="1"/>
</dbReference>
<dbReference type="InterPro" id="IPR052550">
    <property type="entry name" value="Pyrimidine_5'-ntase_YjjG"/>
</dbReference>
<dbReference type="GO" id="GO:0008253">
    <property type="term" value="F:5'-nucleotidase activity"/>
    <property type="evidence" value="ECO:0007669"/>
    <property type="project" value="InterPro"/>
</dbReference>
<proteinExistence type="predicted"/>
<dbReference type="InterPro" id="IPR036412">
    <property type="entry name" value="HAD-like_sf"/>
</dbReference>
<dbReference type="PANTHER" id="PTHR47478">
    <property type="match status" value="1"/>
</dbReference>
<comment type="caution">
    <text evidence="1">The sequence shown here is derived from an EMBL/GenBank/DDBJ whole genome shotgun (WGS) entry which is preliminary data.</text>
</comment>
<evidence type="ECO:0000313" key="2">
    <source>
        <dbReference type="Proteomes" id="UP000623172"/>
    </source>
</evidence>
<keyword evidence="2" id="KW-1185">Reference proteome</keyword>
<dbReference type="NCBIfam" id="TIGR01549">
    <property type="entry name" value="HAD-SF-IA-v1"/>
    <property type="match status" value="1"/>
</dbReference>
<sequence>MYQTLLLDADGTLFDFDAAERRAFEKTCGAMGLAYTEGFYRRYQAANAACWRKYEKGEITKPQLQYDRFAALVDFSDPAAANEAYVGFLARGSQLMPESVPVLTALKAMTPARKCCIITNGIDRVQRQRLRDSAIAPLIDGIVTSEEAGAVKPAAGFFEYAFRKLGLTEKGDALVVGDSMITDIAGGANYGLDTCLVDYEGSYGGEAPRPTHVIRRLTDLLALV</sequence>
<dbReference type="NCBIfam" id="TIGR02254">
    <property type="entry name" value="YjjG_YfnB"/>
    <property type="match status" value="1"/>
</dbReference>
<dbReference type="InterPro" id="IPR023198">
    <property type="entry name" value="PGP-like_dom2"/>
</dbReference>
<dbReference type="SUPFAM" id="SSF56784">
    <property type="entry name" value="HAD-like"/>
    <property type="match status" value="1"/>
</dbReference>
<evidence type="ECO:0000313" key="1">
    <source>
        <dbReference type="EMBL" id="MBC8530743.1"/>
    </source>
</evidence>
<dbReference type="Gene3D" id="3.40.50.1000">
    <property type="entry name" value="HAD superfamily/HAD-like"/>
    <property type="match status" value="1"/>
</dbReference>
<reference evidence="1" key="1">
    <citation type="submission" date="2020-08" db="EMBL/GenBank/DDBJ databases">
        <title>Genome public.</title>
        <authorList>
            <person name="Liu C."/>
            <person name="Sun Q."/>
        </authorList>
    </citation>
    <scope>NUCLEOTIDE SEQUENCE</scope>
    <source>
        <strain evidence="1">NSJ-53</strain>
    </source>
</reference>
<dbReference type="RefSeq" id="WP_249314713.1">
    <property type="nucleotide sequence ID" value="NZ_JACRSR010000001.1"/>
</dbReference>
<dbReference type="InterPro" id="IPR006439">
    <property type="entry name" value="HAD-SF_hydro_IA"/>
</dbReference>
<gene>
    <name evidence="1" type="ORF">H8696_02655</name>
</gene>
<dbReference type="SFLD" id="SFLDG01129">
    <property type="entry name" value="C1.5:_HAD__Beta-PGM__Phosphata"/>
    <property type="match status" value="1"/>
</dbReference>
<dbReference type="EMBL" id="JACRSR010000001">
    <property type="protein sequence ID" value="MBC8530743.1"/>
    <property type="molecule type" value="Genomic_DNA"/>
</dbReference>
<dbReference type="AlphaFoldDB" id="A0A926D3P5"/>
<dbReference type="InterPro" id="IPR023214">
    <property type="entry name" value="HAD_sf"/>
</dbReference>
<accession>A0A926D3P5</accession>